<dbReference type="OrthoDB" id="10650475at2759"/>
<feature type="region of interest" description="Disordered" evidence="1">
    <location>
        <begin position="45"/>
        <end position="99"/>
    </location>
</feature>
<keyword evidence="2" id="KW-1185">Reference proteome</keyword>
<evidence type="ECO:0000313" key="2">
    <source>
        <dbReference type="Proteomes" id="UP000245320"/>
    </source>
</evidence>
<protein>
    <submittedName>
        <fullName evidence="3">Vegetative cell wall protein gp1-like</fullName>
    </submittedName>
</protein>
<organism evidence="2 3">
    <name type="scientific">Tursiops truncatus</name>
    <name type="common">Atlantic bottle-nosed dolphin</name>
    <name type="synonym">Delphinus truncatus</name>
    <dbReference type="NCBI Taxonomy" id="9739"/>
    <lineage>
        <taxon>Eukaryota</taxon>
        <taxon>Metazoa</taxon>
        <taxon>Chordata</taxon>
        <taxon>Craniata</taxon>
        <taxon>Vertebrata</taxon>
        <taxon>Euteleostomi</taxon>
        <taxon>Mammalia</taxon>
        <taxon>Eutheria</taxon>
        <taxon>Laurasiatheria</taxon>
        <taxon>Artiodactyla</taxon>
        <taxon>Whippomorpha</taxon>
        <taxon>Cetacea</taxon>
        <taxon>Odontoceti</taxon>
        <taxon>Delphinidae</taxon>
        <taxon>Tursiops</taxon>
    </lineage>
</organism>
<dbReference type="RefSeq" id="XP_033705852.1">
    <property type="nucleotide sequence ID" value="XM_033849961.1"/>
</dbReference>
<feature type="compositionally biased region" description="Basic and acidic residues" evidence="1">
    <location>
        <begin position="168"/>
        <end position="180"/>
    </location>
</feature>
<feature type="region of interest" description="Disordered" evidence="1">
    <location>
        <begin position="129"/>
        <end position="298"/>
    </location>
</feature>
<evidence type="ECO:0000256" key="1">
    <source>
        <dbReference type="SAM" id="MobiDB-lite"/>
    </source>
</evidence>
<sequence length="298" mass="31031">MACPGECAKHPRKESVYCVWRPGPCPAHPPLQFLCHPDRGDLKLSMPHAVGQSPSLDPHKSICHGQQPPPDHSSPSASPLSITYSPGGQAAPPRPLALHLLHTPSPTHQLVALRSGPWKLGAPPCVEVGLPLSPPHTGESSPEHTQRQGLSLLVPQTQSPPVLPPPTREPEPPNCHERPPPPRPAPAGAPLTPTAPAPGSPPHRPPPQPGVAPPSSRHTQQPLALPSRLGPGGGARLSRPPHPRSQSSSPLAPKAGPTRPAGSPPLRRPHALAISPTLCTPTPERPPPATPEASGPPL</sequence>
<dbReference type="Proteomes" id="UP000245320">
    <property type="component" value="Chromosome X"/>
</dbReference>
<gene>
    <name evidence="3" type="primary">LOC117310405</name>
</gene>
<dbReference type="InParanoid" id="A0A6J3QUA3"/>
<name>A0A6J3QUA3_TURTR</name>
<reference evidence="3" key="1">
    <citation type="submission" date="2025-08" db="UniProtKB">
        <authorList>
            <consortium name="RefSeq"/>
        </authorList>
    </citation>
    <scope>IDENTIFICATION</scope>
    <source>
        <tissue evidence="3">Spleen</tissue>
    </source>
</reference>
<evidence type="ECO:0000313" key="3">
    <source>
        <dbReference type="RefSeq" id="XP_033705852.1"/>
    </source>
</evidence>
<proteinExistence type="predicted"/>
<feature type="compositionally biased region" description="Pro residues" evidence="1">
    <location>
        <begin position="283"/>
        <end position="298"/>
    </location>
</feature>
<feature type="compositionally biased region" description="Pro residues" evidence="1">
    <location>
        <begin position="181"/>
        <end position="212"/>
    </location>
</feature>
<dbReference type="PRINTS" id="PR01217">
    <property type="entry name" value="PRICHEXTENSN"/>
</dbReference>
<accession>A0A6J3QUA3</accession>
<dbReference type="AlphaFoldDB" id="A0A6J3QUA3"/>